<evidence type="ECO:0000313" key="3">
    <source>
        <dbReference type="Proteomes" id="UP000603912"/>
    </source>
</evidence>
<evidence type="ECO:0008006" key="4">
    <source>
        <dbReference type="Google" id="ProtNLM"/>
    </source>
</evidence>
<organism evidence="2 3">
    <name type="scientific">Alsobacter metallidurans</name>
    <dbReference type="NCBI Taxonomy" id="340221"/>
    <lineage>
        <taxon>Bacteria</taxon>
        <taxon>Pseudomonadati</taxon>
        <taxon>Pseudomonadota</taxon>
        <taxon>Alphaproteobacteria</taxon>
        <taxon>Hyphomicrobiales</taxon>
        <taxon>Alsobacteraceae</taxon>
        <taxon>Alsobacter</taxon>
    </lineage>
</organism>
<evidence type="ECO:0000256" key="1">
    <source>
        <dbReference type="SAM" id="MobiDB-lite"/>
    </source>
</evidence>
<accession>A0A917I962</accession>
<dbReference type="Proteomes" id="UP000603912">
    <property type="component" value="Unassembled WGS sequence"/>
</dbReference>
<proteinExistence type="predicted"/>
<gene>
    <name evidence="2" type="ORF">GCM10007036_31920</name>
</gene>
<dbReference type="RefSeq" id="WP_188518708.1">
    <property type="nucleotide sequence ID" value="NZ_BMES01000002.1"/>
</dbReference>
<protein>
    <recommendedName>
        <fullName evidence="4">VWA domain-containing protein</fullName>
    </recommendedName>
</protein>
<dbReference type="SUPFAM" id="SSF53300">
    <property type="entry name" value="vWA-like"/>
    <property type="match status" value="1"/>
</dbReference>
<comment type="caution">
    <text evidence="2">The sequence shown here is derived from an EMBL/GenBank/DDBJ whole genome shotgun (WGS) entry which is preliminary data.</text>
</comment>
<keyword evidence="3" id="KW-1185">Reference proteome</keyword>
<evidence type="ECO:0000313" key="2">
    <source>
        <dbReference type="EMBL" id="GGH25060.1"/>
    </source>
</evidence>
<feature type="compositionally biased region" description="Gly residues" evidence="1">
    <location>
        <begin position="1"/>
        <end position="12"/>
    </location>
</feature>
<feature type="region of interest" description="Disordered" evidence="1">
    <location>
        <begin position="1"/>
        <end position="23"/>
    </location>
</feature>
<reference evidence="2" key="1">
    <citation type="journal article" date="2014" name="Int. J. Syst. Evol. Microbiol.">
        <title>Complete genome sequence of Corynebacterium casei LMG S-19264T (=DSM 44701T), isolated from a smear-ripened cheese.</title>
        <authorList>
            <consortium name="US DOE Joint Genome Institute (JGI-PGF)"/>
            <person name="Walter F."/>
            <person name="Albersmeier A."/>
            <person name="Kalinowski J."/>
            <person name="Ruckert C."/>
        </authorList>
    </citation>
    <scope>NUCLEOTIDE SEQUENCE</scope>
    <source>
        <strain evidence="2">CGMCC 1.12214</strain>
    </source>
</reference>
<sequence>MNSGGNKGGVTRSGGSAIASSPSRDIDSFLQDARSLAPRRDGKRGRLVFALDATMSRQPTWDLACALQGGMFDEAARVGGLDVQLVYFRGFSECRASRFVADPRSLTGLMRSINCRGGHTQIGRVLEHVRGETREAAVHALVYVGDAMEERLDDLCAVAGEIGLLGVKAFMFHEGSDPAAARAFQDIARLTGGAYARFDASAPTELAALLRAAAAYAAGGRVALEDLAKREAGAQRLLGQMR</sequence>
<dbReference type="EMBL" id="BMES01000002">
    <property type="protein sequence ID" value="GGH25060.1"/>
    <property type="molecule type" value="Genomic_DNA"/>
</dbReference>
<dbReference type="InterPro" id="IPR036465">
    <property type="entry name" value="vWFA_dom_sf"/>
</dbReference>
<dbReference type="AlphaFoldDB" id="A0A917I962"/>
<name>A0A917I962_9HYPH</name>
<reference evidence="2" key="2">
    <citation type="submission" date="2020-09" db="EMBL/GenBank/DDBJ databases">
        <authorList>
            <person name="Sun Q."/>
            <person name="Zhou Y."/>
        </authorList>
    </citation>
    <scope>NUCLEOTIDE SEQUENCE</scope>
    <source>
        <strain evidence="2">CGMCC 1.12214</strain>
    </source>
</reference>